<comment type="caution">
    <text evidence="2">The sequence shown here is derived from an EMBL/GenBank/DDBJ whole genome shotgun (WGS) entry which is preliminary data.</text>
</comment>
<dbReference type="AlphaFoldDB" id="A0A2I0HT25"/>
<feature type="region of interest" description="Disordered" evidence="1">
    <location>
        <begin position="1"/>
        <end position="21"/>
    </location>
</feature>
<protein>
    <submittedName>
        <fullName evidence="2">Uncharacterized protein</fullName>
    </submittedName>
</protein>
<evidence type="ECO:0000313" key="2">
    <source>
        <dbReference type="EMBL" id="PKI34857.1"/>
    </source>
</evidence>
<organism evidence="2 3">
    <name type="scientific">Punica granatum</name>
    <name type="common">Pomegranate</name>
    <dbReference type="NCBI Taxonomy" id="22663"/>
    <lineage>
        <taxon>Eukaryota</taxon>
        <taxon>Viridiplantae</taxon>
        <taxon>Streptophyta</taxon>
        <taxon>Embryophyta</taxon>
        <taxon>Tracheophyta</taxon>
        <taxon>Spermatophyta</taxon>
        <taxon>Magnoliopsida</taxon>
        <taxon>eudicotyledons</taxon>
        <taxon>Gunneridae</taxon>
        <taxon>Pentapetalae</taxon>
        <taxon>rosids</taxon>
        <taxon>malvids</taxon>
        <taxon>Myrtales</taxon>
        <taxon>Lythraceae</taxon>
        <taxon>Punica</taxon>
    </lineage>
</organism>
<gene>
    <name evidence="2" type="ORF">CRG98_044761</name>
</gene>
<name>A0A2I0HT25_PUNGR</name>
<proteinExistence type="predicted"/>
<accession>A0A2I0HT25</accession>
<reference evidence="2 3" key="1">
    <citation type="submission" date="2017-11" db="EMBL/GenBank/DDBJ databases">
        <title>De-novo sequencing of pomegranate (Punica granatum L.) genome.</title>
        <authorList>
            <person name="Akparov Z."/>
            <person name="Amiraslanov A."/>
            <person name="Hajiyeva S."/>
            <person name="Abbasov M."/>
            <person name="Kaur K."/>
            <person name="Hamwieh A."/>
            <person name="Solovyev V."/>
            <person name="Salamov A."/>
            <person name="Braich B."/>
            <person name="Kosarev P."/>
            <person name="Mahmoud A."/>
            <person name="Hajiyev E."/>
            <person name="Babayeva S."/>
            <person name="Izzatullayeva V."/>
            <person name="Mammadov A."/>
            <person name="Mammadov A."/>
            <person name="Sharifova S."/>
            <person name="Ojaghi J."/>
            <person name="Eynullazada K."/>
            <person name="Bayramov B."/>
            <person name="Abdulazimova A."/>
            <person name="Shahmuradov I."/>
        </authorList>
    </citation>
    <scope>NUCLEOTIDE SEQUENCE [LARGE SCALE GENOMIC DNA]</scope>
    <source>
        <strain evidence="3">cv. AG2017</strain>
        <tissue evidence="2">Leaf</tissue>
    </source>
</reference>
<keyword evidence="3" id="KW-1185">Reference proteome</keyword>
<dbReference type="Proteomes" id="UP000233551">
    <property type="component" value="Unassembled WGS sequence"/>
</dbReference>
<evidence type="ECO:0000313" key="3">
    <source>
        <dbReference type="Proteomes" id="UP000233551"/>
    </source>
</evidence>
<evidence type="ECO:0000256" key="1">
    <source>
        <dbReference type="SAM" id="MobiDB-lite"/>
    </source>
</evidence>
<dbReference type="EMBL" id="PGOL01005567">
    <property type="protein sequence ID" value="PKI34857.1"/>
    <property type="molecule type" value="Genomic_DNA"/>
</dbReference>
<sequence length="79" mass="8757">MLALSAATAPETFSDGGGWRQGHHTVERVWEPFYENLMLTLMVEASSVATTPDMRSLSPPQVTIDLILEGGDHWRGYHS</sequence>